<evidence type="ECO:0000256" key="13">
    <source>
        <dbReference type="ARBA" id="ARBA00024295"/>
    </source>
</evidence>
<evidence type="ECO:0000256" key="10">
    <source>
        <dbReference type="ARBA" id="ARBA00023004"/>
    </source>
</evidence>
<evidence type="ECO:0000256" key="7">
    <source>
        <dbReference type="ARBA" id="ARBA00022691"/>
    </source>
</evidence>
<dbReference type="PANTHER" id="PTHR13932:SF6">
    <property type="entry name" value="OXYGEN-INDEPENDENT COPROPORPHYRINOGEN III OXIDASE"/>
    <property type="match status" value="1"/>
</dbReference>
<dbReference type="SUPFAM" id="SSF102114">
    <property type="entry name" value="Radical SAM enzymes"/>
    <property type="match status" value="1"/>
</dbReference>
<sequence>MTSLELRYATLSVPRYTSYPTAPHFSEEVTAEDYGAWLKAIPSGQPLSLYLHVPFCQEMCHYCGCNTKATKKIAPVVAFAETLQREIALVVDHLGCNRPVQHIHWGGGTPSLLPRDAFLSILNQLQEAFHFTDDLEHAIELDPRTVTPYLAQTLTMGGINRASLGVQDFDHAVQQAIGRVQSFECVEMACHALRDVGITEINFDLMYGLPHQTPETLSQTVALTRKLAPGRIALFGYAHVPWFKKHQQLIEETALPDASARIALSDVARSALIDAGYTAIGLDHFALPDDSMAIALHEGTLRRNFQGYTTDKANTLIGFGPSSIGFLPMGYVQNTHETREWTRQVEQDHLPIKKGIAVSADDLCRAHIIERLMTAYNVDIAEASAHYGVPLSSFVDCFERLNPLAEDGLVTISGDRVKVTDVGERYVRVIAAAFDAYLHVSTARHSVAV</sequence>
<feature type="binding site" evidence="16">
    <location>
        <position position="107"/>
    </location>
    <ligand>
        <name>S-adenosyl-L-methionine</name>
        <dbReference type="ChEBI" id="CHEBI:59789"/>
        <label>1</label>
    </ligand>
</feature>
<evidence type="ECO:0000256" key="3">
    <source>
        <dbReference type="ARBA" id="ARBA00005493"/>
    </source>
</evidence>
<evidence type="ECO:0000313" key="20">
    <source>
        <dbReference type="Proteomes" id="UP000185783"/>
    </source>
</evidence>
<evidence type="ECO:0000256" key="1">
    <source>
        <dbReference type="ARBA" id="ARBA00004496"/>
    </source>
</evidence>
<comment type="caution">
    <text evidence="19">The sequence shown here is derived from an EMBL/GenBank/DDBJ whole genome shotgun (WGS) entry which is preliminary data.</text>
</comment>
<comment type="catalytic activity">
    <reaction evidence="14 15">
        <text>coproporphyrinogen III + 2 S-adenosyl-L-methionine = protoporphyrinogen IX + 2 5'-deoxyadenosine + 2 L-methionine + 2 CO2</text>
        <dbReference type="Rhea" id="RHEA:15425"/>
        <dbReference type="ChEBI" id="CHEBI:16526"/>
        <dbReference type="ChEBI" id="CHEBI:17319"/>
        <dbReference type="ChEBI" id="CHEBI:57307"/>
        <dbReference type="ChEBI" id="CHEBI:57309"/>
        <dbReference type="ChEBI" id="CHEBI:57844"/>
        <dbReference type="ChEBI" id="CHEBI:59789"/>
        <dbReference type="EC" id="1.3.98.3"/>
    </reaction>
</comment>
<dbReference type="Gene3D" id="3.80.30.20">
    <property type="entry name" value="tm_1862 like domain"/>
    <property type="match status" value="1"/>
</dbReference>
<evidence type="ECO:0000313" key="19">
    <source>
        <dbReference type="EMBL" id="OKL42652.1"/>
    </source>
</evidence>
<keyword evidence="5 15" id="KW-0004">4Fe-4S</keyword>
<evidence type="ECO:0000256" key="5">
    <source>
        <dbReference type="ARBA" id="ARBA00022485"/>
    </source>
</evidence>
<comment type="pathway">
    <text evidence="2 15">Porphyrin-containing compound metabolism; protoporphyrin-IX biosynthesis; protoporphyrinogen-IX from coproporphyrinogen-III (AdoMet route): step 1/1.</text>
</comment>
<dbReference type="InterPro" id="IPR006638">
    <property type="entry name" value="Elp3/MiaA/NifB-like_rSAM"/>
</dbReference>
<keyword evidence="8 15" id="KW-0479">Metal-binding</keyword>
<keyword evidence="9 15" id="KW-0560">Oxidoreductase</keyword>
<feature type="binding site" evidence="16">
    <location>
        <begin position="62"/>
        <end position="64"/>
    </location>
    <ligand>
        <name>S-adenosyl-L-methionine</name>
        <dbReference type="ChEBI" id="CHEBI:59789"/>
        <label>2</label>
    </ligand>
</feature>
<evidence type="ECO:0000259" key="18">
    <source>
        <dbReference type="PROSITE" id="PS51918"/>
    </source>
</evidence>
<feature type="binding site" evidence="16">
    <location>
        <position position="167"/>
    </location>
    <ligand>
        <name>S-adenosyl-L-methionine</name>
        <dbReference type="ChEBI" id="CHEBI:59789"/>
        <label>2</label>
    </ligand>
</feature>
<feature type="binding site" evidence="16">
    <location>
        <position position="50"/>
    </location>
    <ligand>
        <name>S-adenosyl-L-methionine</name>
        <dbReference type="ChEBI" id="CHEBI:59789"/>
        <label>1</label>
    </ligand>
</feature>
<feature type="binding site" evidence="17">
    <location>
        <position position="56"/>
    </location>
    <ligand>
        <name>[4Fe-4S] cluster</name>
        <dbReference type="ChEBI" id="CHEBI:49883"/>
        <note>4Fe-4S-S-AdoMet</note>
    </ligand>
</feature>
<dbReference type="GO" id="GO:0051539">
    <property type="term" value="F:4 iron, 4 sulfur cluster binding"/>
    <property type="evidence" value="ECO:0007669"/>
    <property type="project" value="UniProtKB-KW"/>
</dbReference>
<feature type="binding site" evidence="17">
    <location>
        <position position="60"/>
    </location>
    <ligand>
        <name>[4Fe-4S] cluster</name>
        <dbReference type="ChEBI" id="CHEBI:49883"/>
        <note>4Fe-4S-S-AdoMet</note>
    </ligand>
</feature>
<feature type="binding site" evidence="16">
    <location>
        <position position="140"/>
    </location>
    <ligand>
        <name>S-adenosyl-L-methionine</name>
        <dbReference type="ChEBI" id="CHEBI:59789"/>
        <label>1</label>
    </ligand>
</feature>
<dbReference type="UniPathway" id="UPA00251">
    <property type="reaction ID" value="UER00323"/>
</dbReference>
<feature type="binding site" evidence="16">
    <location>
        <position position="179"/>
    </location>
    <ligand>
        <name>S-adenosyl-L-methionine</name>
        <dbReference type="ChEBI" id="CHEBI:59789"/>
        <label>2</label>
    </ligand>
</feature>
<evidence type="ECO:0000256" key="8">
    <source>
        <dbReference type="ARBA" id="ARBA00022723"/>
    </source>
</evidence>
<comment type="cofactor">
    <cofactor evidence="15 17">
        <name>[4Fe-4S] cluster</name>
        <dbReference type="ChEBI" id="CHEBI:49883"/>
    </cofactor>
    <text evidence="15 17">Binds 1 [4Fe-4S] cluster. The cluster is coordinated with 3 cysteines and an exchangeable S-adenosyl-L-methionine.</text>
</comment>
<dbReference type="InterPro" id="IPR023404">
    <property type="entry name" value="rSAM_horseshoe"/>
</dbReference>
<evidence type="ECO:0000256" key="6">
    <source>
        <dbReference type="ARBA" id="ARBA00022490"/>
    </source>
</evidence>
<evidence type="ECO:0000256" key="4">
    <source>
        <dbReference type="ARBA" id="ARBA00011245"/>
    </source>
</evidence>
<dbReference type="RefSeq" id="WP_028482687.1">
    <property type="nucleotide sequence ID" value="NZ_LVVZ01000041.1"/>
</dbReference>
<dbReference type="STRING" id="197461.A3843_18575"/>
<dbReference type="GO" id="GO:0051989">
    <property type="term" value="F:coproporphyrinogen dehydrogenase activity"/>
    <property type="evidence" value="ECO:0007669"/>
    <property type="project" value="UniProtKB-EC"/>
</dbReference>
<feature type="binding site" evidence="16">
    <location>
        <position position="238"/>
    </location>
    <ligand>
        <name>S-adenosyl-L-methionine</name>
        <dbReference type="ChEBI" id="CHEBI:59789"/>
        <label>2</label>
    </ligand>
</feature>
<dbReference type="AlphaFoldDB" id="A0A1U7JD99"/>
<dbReference type="Pfam" id="PF04055">
    <property type="entry name" value="Radical_SAM"/>
    <property type="match status" value="1"/>
</dbReference>
<dbReference type="GO" id="GO:0005737">
    <property type="term" value="C:cytoplasm"/>
    <property type="evidence" value="ECO:0007669"/>
    <property type="project" value="UniProtKB-SubCell"/>
</dbReference>
<feature type="binding site" evidence="17">
    <location>
        <position position="63"/>
    </location>
    <ligand>
        <name>[4Fe-4S] cluster</name>
        <dbReference type="ChEBI" id="CHEBI:49883"/>
        <note>4Fe-4S-S-AdoMet</note>
    </ligand>
</feature>
<dbReference type="NCBIfam" id="TIGR00538">
    <property type="entry name" value="hemN"/>
    <property type="match status" value="1"/>
</dbReference>
<keyword evidence="12 15" id="KW-0627">Porphyrin biosynthesis</keyword>
<dbReference type="PIRSF" id="PIRSF000167">
    <property type="entry name" value="HemN"/>
    <property type="match status" value="1"/>
</dbReference>
<proteinExistence type="inferred from homology"/>
<dbReference type="InterPro" id="IPR007197">
    <property type="entry name" value="rSAM"/>
</dbReference>
<gene>
    <name evidence="19" type="ORF">A3843_18575</name>
</gene>
<comment type="similarity">
    <text evidence="3 15">Belongs to the anaerobic coproporphyrinogen-III oxidase family.</text>
</comment>
<evidence type="ECO:0000256" key="9">
    <source>
        <dbReference type="ARBA" id="ARBA00023002"/>
    </source>
</evidence>
<keyword evidence="6 15" id="KW-0963">Cytoplasm</keyword>
<keyword evidence="10 15" id="KW-0408">Iron</keyword>
<evidence type="ECO:0000256" key="2">
    <source>
        <dbReference type="ARBA" id="ARBA00004785"/>
    </source>
</evidence>
<keyword evidence="7 15" id="KW-0949">S-adenosyl-L-methionine</keyword>
<feature type="binding site" evidence="16">
    <location>
        <position position="204"/>
    </location>
    <ligand>
        <name>S-adenosyl-L-methionine</name>
        <dbReference type="ChEBI" id="CHEBI:59789"/>
        <label>2</label>
    </ligand>
</feature>
<dbReference type="Gene3D" id="1.10.10.920">
    <property type="match status" value="1"/>
</dbReference>
<accession>A0A1U7JD99</accession>
<dbReference type="SFLD" id="SFLDG01065">
    <property type="entry name" value="anaerobic_coproporphyrinogen-I"/>
    <property type="match status" value="1"/>
</dbReference>
<name>A0A1U7JD99_9HYPH</name>
<evidence type="ECO:0000256" key="17">
    <source>
        <dbReference type="PIRSR" id="PIRSR000167-2"/>
    </source>
</evidence>
<comment type="function">
    <text evidence="13">Involved in the heme biosynthesis. Catalyzes the anaerobic oxidative decarboxylation of propionate groups of rings A and B of coproporphyrinogen III to yield the vinyl groups in protoporphyrinogen IX.</text>
</comment>
<dbReference type="InterPro" id="IPR058240">
    <property type="entry name" value="rSAM_sf"/>
</dbReference>
<comment type="subcellular location">
    <subcellularLocation>
        <location evidence="1 15">Cytoplasm</location>
    </subcellularLocation>
</comment>
<dbReference type="GO" id="GO:0006782">
    <property type="term" value="P:protoporphyrinogen IX biosynthetic process"/>
    <property type="evidence" value="ECO:0007669"/>
    <property type="project" value="UniProtKB-UniPathway"/>
</dbReference>
<dbReference type="PROSITE" id="PS51918">
    <property type="entry name" value="RADICAL_SAM"/>
    <property type="match status" value="1"/>
</dbReference>
<evidence type="ECO:0000256" key="12">
    <source>
        <dbReference type="ARBA" id="ARBA00023244"/>
    </source>
</evidence>
<dbReference type="PANTHER" id="PTHR13932">
    <property type="entry name" value="COPROPORPHYRINIGEN III OXIDASE"/>
    <property type="match status" value="1"/>
</dbReference>
<keyword evidence="20" id="KW-1185">Reference proteome</keyword>
<dbReference type="InterPro" id="IPR004558">
    <property type="entry name" value="Coprogen_oxidase_HemN"/>
</dbReference>
<evidence type="ECO:0000256" key="11">
    <source>
        <dbReference type="ARBA" id="ARBA00023014"/>
    </source>
</evidence>
<organism evidence="19 20">
    <name type="scientific">Pseudovibrio exalbescens</name>
    <dbReference type="NCBI Taxonomy" id="197461"/>
    <lineage>
        <taxon>Bacteria</taxon>
        <taxon>Pseudomonadati</taxon>
        <taxon>Pseudomonadota</taxon>
        <taxon>Alphaproteobacteria</taxon>
        <taxon>Hyphomicrobiales</taxon>
        <taxon>Stappiaceae</taxon>
        <taxon>Pseudovibrio</taxon>
    </lineage>
</organism>
<dbReference type="InterPro" id="IPR034505">
    <property type="entry name" value="Coproporphyrinogen-III_oxidase"/>
</dbReference>
<dbReference type="GO" id="GO:0046872">
    <property type="term" value="F:metal ion binding"/>
    <property type="evidence" value="ECO:0007669"/>
    <property type="project" value="UniProtKB-KW"/>
</dbReference>
<dbReference type="EC" id="1.3.98.3" evidence="15"/>
<protein>
    <recommendedName>
        <fullName evidence="15">Coproporphyrinogen-III oxidase</fullName>
        <ecNumber evidence="15">1.3.98.3</ecNumber>
    </recommendedName>
</protein>
<evidence type="ECO:0000256" key="15">
    <source>
        <dbReference type="PIRNR" id="PIRNR000167"/>
    </source>
</evidence>
<dbReference type="Proteomes" id="UP000185783">
    <property type="component" value="Unassembled WGS sequence"/>
</dbReference>
<dbReference type="EMBL" id="LVVZ01000041">
    <property type="protein sequence ID" value="OKL42652.1"/>
    <property type="molecule type" value="Genomic_DNA"/>
</dbReference>
<evidence type="ECO:0000256" key="14">
    <source>
        <dbReference type="ARBA" id="ARBA00048321"/>
    </source>
</evidence>
<dbReference type="SFLD" id="SFLDS00029">
    <property type="entry name" value="Radical_SAM"/>
    <property type="match status" value="1"/>
</dbReference>
<feature type="binding site" evidence="16">
    <location>
        <position position="324"/>
    </location>
    <ligand>
        <name>S-adenosyl-L-methionine</name>
        <dbReference type="ChEBI" id="CHEBI:59789"/>
        <label>1</label>
    </ligand>
</feature>
<evidence type="ECO:0000256" key="16">
    <source>
        <dbReference type="PIRSR" id="PIRSR000167-1"/>
    </source>
</evidence>
<reference evidence="19 20" key="1">
    <citation type="submission" date="2016-03" db="EMBL/GenBank/DDBJ databases">
        <title>Genome sequence of Nesiotobacter sp. nov., a moderately halophilic alphaproteobacterium isolated from the Yellow Sea, China.</title>
        <authorList>
            <person name="Zhang G."/>
            <person name="Zhang R."/>
        </authorList>
    </citation>
    <scope>NUCLEOTIDE SEQUENCE [LARGE SCALE GENOMIC DNA]</scope>
    <source>
        <strain evidence="19 20">WB1-6</strain>
    </source>
</reference>
<dbReference type="SMART" id="SM00729">
    <property type="entry name" value="Elp3"/>
    <property type="match status" value="1"/>
</dbReference>
<dbReference type="GO" id="GO:0004109">
    <property type="term" value="F:coproporphyrinogen oxidase activity"/>
    <property type="evidence" value="ECO:0007669"/>
    <property type="project" value="InterPro"/>
</dbReference>
<feature type="domain" description="Radical SAM core" evidence="18">
    <location>
        <begin position="41"/>
        <end position="274"/>
    </location>
</feature>
<feature type="binding site" evidence="16">
    <location>
        <begin position="108"/>
        <end position="109"/>
    </location>
    <ligand>
        <name>S-adenosyl-L-methionine</name>
        <dbReference type="ChEBI" id="CHEBI:59789"/>
        <label>2</label>
    </ligand>
</feature>
<comment type="subunit">
    <text evidence="4">Monomer.</text>
</comment>
<keyword evidence="11 15" id="KW-0411">Iron-sulfur</keyword>